<evidence type="ECO:0000259" key="7">
    <source>
        <dbReference type="PROSITE" id="PS51465"/>
    </source>
</evidence>
<dbReference type="OMA" id="YEYADEC"/>
<dbReference type="EnsemblMetazoa" id="XM_004924373.4">
    <property type="protein sequence ID" value="XP_004924430.1"/>
    <property type="gene ID" value="LOC101742927"/>
</dbReference>
<evidence type="ECO:0000256" key="1">
    <source>
        <dbReference type="ARBA" id="ARBA00004613"/>
    </source>
</evidence>
<dbReference type="Pfam" id="PF07648">
    <property type="entry name" value="Kazal_2"/>
    <property type="match status" value="1"/>
</dbReference>
<name>A0A8R1WI64_BOMMO</name>
<dbReference type="CDD" id="cd00104">
    <property type="entry name" value="KAZAL_FS"/>
    <property type="match status" value="3"/>
</dbReference>
<evidence type="ECO:0000313" key="9">
    <source>
        <dbReference type="Proteomes" id="UP000005204"/>
    </source>
</evidence>
<proteinExistence type="predicted"/>
<keyword evidence="3" id="KW-0646">Protease inhibitor</keyword>
<reference evidence="8" key="2">
    <citation type="submission" date="2022-06" db="UniProtKB">
        <authorList>
            <consortium name="EnsemblMetazoa"/>
        </authorList>
    </citation>
    <scope>IDENTIFICATION</scope>
    <source>
        <strain evidence="8">p50T (Dazao)</strain>
    </source>
</reference>
<keyword evidence="5" id="KW-1015">Disulfide bond</keyword>
<dbReference type="SMART" id="SM00280">
    <property type="entry name" value="KAZAL"/>
    <property type="match status" value="3"/>
</dbReference>
<dbReference type="Gene3D" id="3.30.60.30">
    <property type="match status" value="3"/>
</dbReference>
<keyword evidence="6" id="KW-0732">Signal</keyword>
<dbReference type="PANTHER" id="PTHR21179:SF0">
    <property type="entry name" value="SERINE PROTEASE INHIBITOR KAZAL-TYPE 4"/>
    <property type="match status" value="1"/>
</dbReference>
<dbReference type="SUPFAM" id="SSF100895">
    <property type="entry name" value="Kazal-type serine protease inhibitors"/>
    <property type="match status" value="3"/>
</dbReference>
<dbReference type="GO" id="GO:0005576">
    <property type="term" value="C:extracellular region"/>
    <property type="evidence" value="ECO:0007669"/>
    <property type="project" value="UniProtKB-SubCell"/>
</dbReference>
<comment type="subcellular location">
    <subcellularLocation>
        <location evidence="1">Secreted</location>
    </subcellularLocation>
</comment>
<keyword evidence="4" id="KW-0722">Serine protease inhibitor</keyword>
<evidence type="ECO:0000256" key="3">
    <source>
        <dbReference type="ARBA" id="ARBA00022690"/>
    </source>
</evidence>
<evidence type="ECO:0000256" key="2">
    <source>
        <dbReference type="ARBA" id="ARBA00022525"/>
    </source>
</evidence>
<dbReference type="InterPro" id="IPR002350">
    <property type="entry name" value="Kazal_dom"/>
</dbReference>
<gene>
    <name evidence="8" type="primary">101742927</name>
</gene>
<feature type="domain" description="Kazal-like" evidence="7">
    <location>
        <begin position="18"/>
        <end position="67"/>
    </location>
</feature>
<evidence type="ECO:0000256" key="6">
    <source>
        <dbReference type="SAM" id="SignalP"/>
    </source>
</evidence>
<keyword evidence="9" id="KW-1185">Reference proteome</keyword>
<reference evidence="9" key="1">
    <citation type="journal article" date="2008" name="Insect Biochem. Mol. Biol.">
        <title>The genome of a lepidopteran model insect, the silkworm Bombyx mori.</title>
        <authorList>
            <consortium name="International Silkworm Genome Consortium"/>
        </authorList>
    </citation>
    <scope>NUCLEOTIDE SEQUENCE [LARGE SCALE GENOMIC DNA]</scope>
    <source>
        <strain evidence="9">p50T</strain>
    </source>
</reference>
<dbReference type="PROSITE" id="PS51465">
    <property type="entry name" value="KAZAL_2"/>
    <property type="match status" value="3"/>
</dbReference>
<dbReference type="Proteomes" id="UP000005204">
    <property type="component" value="Unassembled WGS sequence"/>
</dbReference>
<dbReference type="InterPro" id="IPR039932">
    <property type="entry name" value="Spink4-like"/>
</dbReference>
<feature type="domain" description="Kazal-like" evidence="7">
    <location>
        <begin position="69"/>
        <end position="118"/>
    </location>
</feature>
<keyword evidence="2" id="KW-0964">Secreted</keyword>
<accession>A0A8R1WI64</accession>
<dbReference type="Pfam" id="PF00050">
    <property type="entry name" value="Kazal_1"/>
    <property type="match status" value="2"/>
</dbReference>
<dbReference type="KEGG" id="bmor:101742927"/>
<organism evidence="8 9">
    <name type="scientific">Bombyx mori</name>
    <name type="common">Silk moth</name>
    <dbReference type="NCBI Taxonomy" id="7091"/>
    <lineage>
        <taxon>Eukaryota</taxon>
        <taxon>Metazoa</taxon>
        <taxon>Ecdysozoa</taxon>
        <taxon>Arthropoda</taxon>
        <taxon>Hexapoda</taxon>
        <taxon>Insecta</taxon>
        <taxon>Pterygota</taxon>
        <taxon>Neoptera</taxon>
        <taxon>Endopterygota</taxon>
        <taxon>Lepidoptera</taxon>
        <taxon>Glossata</taxon>
        <taxon>Ditrysia</taxon>
        <taxon>Bombycoidea</taxon>
        <taxon>Bombycidae</taxon>
        <taxon>Bombycinae</taxon>
        <taxon>Bombyx</taxon>
    </lineage>
</organism>
<dbReference type="OrthoDB" id="126772at2759"/>
<dbReference type="InterPro" id="IPR036058">
    <property type="entry name" value="Kazal_dom_sf"/>
</dbReference>
<evidence type="ECO:0000256" key="4">
    <source>
        <dbReference type="ARBA" id="ARBA00022900"/>
    </source>
</evidence>
<dbReference type="AlphaFoldDB" id="A0A8R1WI64"/>
<dbReference type="PROSITE" id="PS00282">
    <property type="entry name" value="KAZAL_1"/>
    <property type="match status" value="2"/>
</dbReference>
<protein>
    <recommendedName>
        <fullName evidence="7">Kazal-like domain-containing protein</fullName>
    </recommendedName>
</protein>
<dbReference type="SMR" id="A0A8R1WI64"/>
<dbReference type="FunFam" id="3.30.60.30:FF:000067">
    <property type="entry name" value="Thrombin inhibitor rhodniin"/>
    <property type="match status" value="1"/>
</dbReference>
<dbReference type="PANTHER" id="PTHR21179">
    <property type="entry name" value="SERINE-TYPE ENDOPEPTIDASE INHIBITOR"/>
    <property type="match status" value="1"/>
</dbReference>
<feature type="domain" description="Kazal-like" evidence="7">
    <location>
        <begin position="127"/>
        <end position="175"/>
    </location>
</feature>
<evidence type="ECO:0000256" key="5">
    <source>
        <dbReference type="ARBA" id="ARBA00023157"/>
    </source>
</evidence>
<feature type="chain" id="PRO_5035782057" description="Kazal-like domain-containing protein" evidence="6">
    <location>
        <begin position="20"/>
        <end position="194"/>
    </location>
</feature>
<feature type="signal peptide" evidence="6">
    <location>
        <begin position="1"/>
        <end position="19"/>
    </location>
</feature>
<evidence type="ECO:0000313" key="8">
    <source>
        <dbReference type="EnsemblMetazoa" id="XP_004924430.1"/>
    </source>
</evidence>
<sequence length="194" mass="20926">MYFKIGMLLAATQVIATLAYPPSCACYRNQRPVCGTDGKTYNNECLLDCATRDDPGLRVRYQGPCSEGNVGFPACHCDYDLNQVCGSDNHTYDNACLLNCAAATNPGLSILYSGLCADEVKIVDGPSKYPSCTCTREMKPVCGSDGITYNNDCLLNCATINDSRLGIEYYGPCADKVIVVDPGTQGDYHGIRPL</sequence>
<dbReference type="GO" id="GO:0004867">
    <property type="term" value="F:serine-type endopeptidase inhibitor activity"/>
    <property type="evidence" value="ECO:0007669"/>
    <property type="project" value="UniProtKB-KW"/>
</dbReference>